<sequence>MERINAGLVPSADLLHEILPGFSSDGPVGDSDLNVLAEDLLSDAAVSGLSGGISGATSGMERNGLVGGLIGGIKGAASSAGSQIGSGIGAAIGTAVGGPVGTAIGSALGSIVGSEVAGGAAEIITKPIQYVAETAKEVIGSGFGLVDLAEGPGGHTQRGDIYNISGMDPKSVKTAVERVRRRKLVAVSRGGSVR</sequence>
<dbReference type="AlphaFoldDB" id="A0A1J0W069"/>
<accession>A0A1J0W069</accession>
<dbReference type="EMBL" id="CP018082">
    <property type="protein sequence ID" value="APE37661.1"/>
    <property type="molecule type" value="Genomic_DNA"/>
</dbReference>
<evidence type="ECO:0008006" key="3">
    <source>
        <dbReference type="Google" id="ProtNLM"/>
    </source>
</evidence>
<reference evidence="1" key="1">
    <citation type="submission" date="2016-11" db="EMBL/GenBank/DDBJ databases">
        <authorList>
            <person name="Jaros S."/>
            <person name="Januszkiewicz K."/>
            <person name="Wedrychowicz H."/>
        </authorList>
    </citation>
    <scope>NUCLEOTIDE SEQUENCE [LARGE SCALE GENOMIC DNA]</scope>
    <source>
        <strain evidence="1">Y48</strain>
    </source>
</reference>
<dbReference type="KEGG" id="nsl:BOX37_31190"/>
<evidence type="ECO:0000313" key="1">
    <source>
        <dbReference type="EMBL" id="APE37661.1"/>
    </source>
</evidence>
<gene>
    <name evidence="1" type="ORF">BOX37_31190</name>
</gene>
<protein>
    <recommendedName>
        <fullName evidence="3">Glycine zipper domain-containing protein</fullName>
    </recommendedName>
</protein>
<dbReference type="Proteomes" id="UP000183810">
    <property type="component" value="Chromosome"/>
</dbReference>
<keyword evidence="2" id="KW-1185">Reference proteome</keyword>
<organism evidence="1 2">
    <name type="scientific">Nocardia mangyaensis</name>
    <dbReference type="NCBI Taxonomy" id="2213200"/>
    <lineage>
        <taxon>Bacteria</taxon>
        <taxon>Bacillati</taxon>
        <taxon>Actinomycetota</taxon>
        <taxon>Actinomycetes</taxon>
        <taxon>Mycobacteriales</taxon>
        <taxon>Nocardiaceae</taxon>
        <taxon>Nocardia</taxon>
    </lineage>
</organism>
<proteinExistence type="predicted"/>
<name>A0A1J0W069_9NOCA</name>
<evidence type="ECO:0000313" key="2">
    <source>
        <dbReference type="Proteomes" id="UP000183810"/>
    </source>
</evidence>